<dbReference type="EMBL" id="CP059735">
    <property type="protein sequence ID" value="WDE01460.1"/>
    <property type="molecule type" value="Genomic_DNA"/>
</dbReference>
<accession>A0AAE9YW51</accession>
<protein>
    <submittedName>
        <fullName evidence="1">Uncharacterized protein</fullName>
    </submittedName>
</protein>
<sequence>MLAFIARDIAKFVYCYPAYAGGEKVIKTAAIDFITPEEENNIFTKQRFIW</sequence>
<evidence type="ECO:0000313" key="2">
    <source>
        <dbReference type="Proteomes" id="UP000032568"/>
    </source>
</evidence>
<name>A0AAE9YW51_9GAMM</name>
<gene>
    <name evidence="1" type="ORF">SG35_013080</name>
</gene>
<reference evidence="1 2" key="2">
    <citation type="journal article" date="2022" name="Mar. Drugs">
        <title>Bioassay-Guided Fractionation Leads to the Detection of Cholic Acid Generated by the Rare Thalassomonas sp.</title>
        <authorList>
            <person name="Pheiffer F."/>
            <person name="Schneider Y.K."/>
            <person name="Hansen E.H."/>
            <person name="Andersen J.H."/>
            <person name="Isaksson J."/>
            <person name="Busche T."/>
            <person name="R C."/>
            <person name="Kalinowski J."/>
            <person name="Zyl L.V."/>
            <person name="Trindade M."/>
        </authorList>
    </citation>
    <scope>NUCLEOTIDE SEQUENCE [LARGE SCALE GENOMIC DNA]</scope>
    <source>
        <strain evidence="1 2">A5K-106</strain>
    </source>
</reference>
<organism evidence="1 2">
    <name type="scientific">Thalassomonas actiniarum</name>
    <dbReference type="NCBI Taxonomy" id="485447"/>
    <lineage>
        <taxon>Bacteria</taxon>
        <taxon>Pseudomonadati</taxon>
        <taxon>Pseudomonadota</taxon>
        <taxon>Gammaproteobacteria</taxon>
        <taxon>Alteromonadales</taxon>
        <taxon>Colwelliaceae</taxon>
        <taxon>Thalassomonas</taxon>
    </lineage>
</organism>
<evidence type="ECO:0000313" key="1">
    <source>
        <dbReference type="EMBL" id="WDE01460.1"/>
    </source>
</evidence>
<dbReference type="Proteomes" id="UP000032568">
    <property type="component" value="Chromosome"/>
</dbReference>
<dbReference type="RefSeq" id="WP_160298397.1">
    <property type="nucleotide sequence ID" value="NZ_CP059735.1"/>
</dbReference>
<dbReference type="AlphaFoldDB" id="A0AAE9YW51"/>
<reference evidence="1 2" key="1">
    <citation type="journal article" date="2015" name="Genome Announc.">
        <title>Draft Genome Sequences of Marine Isolates of Thalassomonas viridans and Thalassomonas actiniarum.</title>
        <authorList>
            <person name="Olonade I."/>
            <person name="van Zyl L.J."/>
            <person name="Trindade M."/>
        </authorList>
    </citation>
    <scope>NUCLEOTIDE SEQUENCE [LARGE SCALE GENOMIC DNA]</scope>
    <source>
        <strain evidence="1 2">A5K-106</strain>
    </source>
</reference>
<proteinExistence type="predicted"/>
<dbReference type="KEGG" id="tact:SG35_013080"/>
<keyword evidence="2" id="KW-1185">Reference proteome</keyword>